<evidence type="ECO:0000256" key="3">
    <source>
        <dbReference type="ARBA" id="ARBA00023315"/>
    </source>
</evidence>
<proteinExistence type="inferred from homology"/>
<dbReference type="RefSeq" id="WP_185721599.1">
    <property type="nucleotide sequence ID" value="NZ_BAAAWI010000001.1"/>
</dbReference>
<dbReference type="GO" id="GO:0008080">
    <property type="term" value="F:N-acetyltransferase activity"/>
    <property type="evidence" value="ECO:0007669"/>
    <property type="project" value="UniProtKB-ARBA"/>
</dbReference>
<dbReference type="Gene3D" id="3.40.630.30">
    <property type="match status" value="1"/>
</dbReference>
<gene>
    <name evidence="5" type="ORF">H6H00_13490</name>
</gene>
<organism evidence="5 6">
    <name type="scientific">Pseudonocardia petroleophila</name>
    <dbReference type="NCBI Taxonomy" id="37331"/>
    <lineage>
        <taxon>Bacteria</taxon>
        <taxon>Bacillati</taxon>
        <taxon>Actinomycetota</taxon>
        <taxon>Actinomycetes</taxon>
        <taxon>Pseudonocardiales</taxon>
        <taxon>Pseudonocardiaceae</taxon>
        <taxon>Pseudonocardia</taxon>
    </lineage>
</organism>
<dbReference type="PANTHER" id="PTHR10545:SF29">
    <property type="entry name" value="GH14572P-RELATED"/>
    <property type="match status" value="1"/>
</dbReference>
<evidence type="ECO:0000256" key="2">
    <source>
        <dbReference type="ARBA" id="ARBA00022679"/>
    </source>
</evidence>
<dbReference type="PANTHER" id="PTHR10545">
    <property type="entry name" value="DIAMINE N-ACETYLTRANSFERASE"/>
    <property type="match status" value="1"/>
</dbReference>
<dbReference type="FunFam" id="3.40.630.30:FF:000064">
    <property type="entry name" value="GNAT family acetyltransferase"/>
    <property type="match status" value="1"/>
</dbReference>
<evidence type="ECO:0000256" key="1">
    <source>
        <dbReference type="ARBA" id="ARBA00008694"/>
    </source>
</evidence>
<evidence type="ECO:0000313" key="6">
    <source>
        <dbReference type="Proteomes" id="UP000515728"/>
    </source>
</evidence>
<keyword evidence="2" id="KW-0808">Transferase</keyword>
<dbReference type="AlphaFoldDB" id="A0A7G7MPT8"/>
<dbReference type="KEGG" id="ppel:H6H00_13490"/>
<reference evidence="5 6" key="1">
    <citation type="submission" date="2020-08" db="EMBL/GenBank/DDBJ databases">
        <authorList>
            <person name="Mo P."/>
        </authorList>
    </citation>
    <scope>NUCLEOTIDE SEQUENCE [LARGE SCALE GENOMIC DNA]</scope>
    <source>
        <strain evidence="5 6">CGMCC 4.1532</strain>
    </source>
</reference>
<dbReference type="InterPro" id="IPR051016">
    <property type="entry name" value="Diverse_Substrate_AcTransf"/>
</dbReference>
<feature type="domain" description="N-acetyltransferase" evidence="4">
    <location>
        <begin position="1"/>
        <end position="155"/>
    </location>
</feature>
<dbReference type="InterPro" id="IPR016181">
    <property type="entry name" value="Acyl_CoA_acyltransferase"/>
</dbReference>
<protein>
    <submittedName>
        <fullName evidence="5">GNAT family N-acetyltransferase</fullName>
    </submittedName>
</protein>
<name>A0A7G7MPT8_9PSEU</name>
<dbReference type="Proteomes" id="UP000515728">
    <property type="component" value="Chromosome"/>
</dbReference>
<comment type="similarity">
    <text evidence="1">Belongs to the acetyltransferase family.</text>
</comment>
<dbReference type="SUPFAM" id="SSF55729">
    <property type="entry name" value="Acyl-CoA N-acyltransferases (Nat)"/>
    <property type="match status" value="1"/>
</dbReference>
<dbReference type="PROSITE" id="PS51186">
    <property type="entry name" value="GNAT"/>
    <property type="match status" value="1"/>
</dbReference>
<sequence length="155" mass="16767">MIRRIAPSDAAAVVGLVHELADYEREPDSCLLTVEQLTAALFGPEPALFGHVALVDGEVVGCALWFLNFSTWRGVHGVYLEDLYVRPAHRGSGLGRSLLAALAAVCTERGYARLEWSVLDWNAPSIAFYRSLGAVSMDGWTTFRLDGDALTALGS</sequence>
<keyword evidence="6" id="KW-1185">Reference proteome</keyword>
<keyword evidence="3" id="KW-0012">Acyltransferase</keyword>
<evidence type="ECO:0000259" key="4">
    <source>
        <dbReference type="PROSITE" id="PS51186"/>
    </source>
</evidence>
<dbReference type="InterPro" id="IPR000182">
    <property type="entry name" value="GNAT_dom"/>
</dbReference>
<dbReference type="Pfam" id="PF00583">
    <property type="entry name" value="Acetyltransf_1"/>
    <property type="match status" value="1"/>
</dbReference>
<evidence type="ECO:0000313" key="5">
    <source>
        <dbReference type="EMBL" id="QNG54799.1"/>
    </source>
</evidence>
<dbReference type="EMBL" id="CP060131">
    <property type="protein sequence ID" value="QNG54799.1"/>
    <property type="molecule type" value="Genomic_DNA"/>
</dbReference>
<accession>A0A7G7MPT8</accession>
<dbReference type="CDD" id="cd04301">
    <property type="entry name" value="NAT_SF"/>
    <property type="match status" value="1"/>
</dbReference>